<dbReference type="EMBL" id="CAXLJM020000036">
    <property type="protein sequence ID" value="CAL8104673.1"/>
    <property type="molecule type" value="Genomic_DNA"/>
</dbReference>
<gene>
    <name evidence="2" type="ORF">ODALV1_LOCUS11822</name>
</gene>
<protein>
    <submittedName>
        <fullName evidence="2">Uncharacterized protein</fullName>
    </submittedName>
</protein>
<evidence type="ECO:0000313" key="2">
    <source>
        <dbReference type="EMBL" id="CAL8104673.1"/>
    </source>
</evidence>
<accession>A0ABP1QMC2</accession>
<evidence type="ECO:0000256" key="1">
    <source>
        <dbReference type="SAM" id="MobiDB-lite"/>
    </source>
</evidence>
<reference evidence="2 3" key="1">
    <citation type="submission" date="2024-08" db="EMBL/GenBank/DDBJ databases">
        <authorList>
            <person name="Cucini C."/>
            <person name="Frati F."/>
        </authorList>
    </citation>
    <scope>NUCLEOTIDE SEQUENCE [LARGE SCALE GENOMIC DNA]</scope>
</reference>
<proteinExistence type="predicted"/>
<keyword evidence="3" id="KW-1185">Reference proteome</keyword>
<evidence type="ECO:0000313" key="3">
    <source>
        <dbReference type="Proteomes" id="UP001642540"/>
    </source>
</evidence>
<dbReference type="Proteomes" id="UP001642540">
    <property type="component" value="Unassembled WGS sequence"/>
</dbReference>
<feature type="compositionally biased region" description="Polar residues" evidence="1">
    <location>
        <begin position="21"/>
        <end position="34"/>
    </location>
</feature>
<name>A0ABP1QMC2_9HEXA</name>
<feature type="compositionally biased region" description="Basic and acidic residues" evidence="1">
    <location>
        <begin position="37"/>
        <end position="54"/>
    </location>
</feature>
<comment type="caution">
    <text evidence="2">The sequence shown here is derived from an EMBL/GenBank/DDBJ whole genome shotgun (WGS) entry which is preliminary data.</text>
</comment>
<organism evidence="2 3">
    <name type="scientific">Orchesella dallaii</name>
    <dbReference type="NCBI Taxonomy" id="48710"/>
    <lineage>
        <taxon>Eukaryota</taxon>
        <taxon>Metazoa</taxon>
        <taxon>Ecdysozoa</taxon>
        <taxon>Arthropoda</taxon>
        <taxon>Hexapoda</taxon>
        <taxon>Collembola</taxon>
        <taxon>Entomobryomorpha</taxon>
        <taxon>Entomobryoidea</taxon>
        <taxon>Orchesellidae</taxon>
        <taxon>Orchesellinae</taxon>
        <taxon>Orchesella</taxon>
    </lineage>
</organism>
<sequence>MVSCLPILIAYRRNLITRNQRIPTLTPRNPQQSPVVEPKREGQRKDVEKTKETKSGVITSMKPKNDSSTKMIQ</sequence>
<feature type="region of interest" description="Disordered" evidence="1">
    <location>
        <begin position="21"/>
        <end position="73"/>
    </location>
</feature>